<evidence type="ECO:0000256" key="5">
    <source>
        <dbReference type="SAM" id="Phobius"/>
    </source>
</evidence>
<evidence type="ECO:0000256" key="1">
    <source>
        <dbReference type="ARBA" id="ARBA00004141"/>
    </source>
</evidence>
<dbReference type="OrthoDB" id="272778at2759"/>
<protein>
    <recommendedName>
        <fullName evidence="8">Peptidase S54 rhomboid domain-containing protein</fullName>
    </recommendedName>
</protein>
<dbReference type="AlphaFoldDB" id="A0A9P4JRC1"/>
<comment type="subcellular location">
    <subcellularLocation>
        <location evidence="1">Membrane</location>
        <topology evidence="1">Multi-pass membrane protein</topology>
    </subcellularLocation>
</comment>
<evidence type="ECO:0000313" key="6">
    <source>
        <dbReference type="EMBL" id="KAF2203957.1"/>
    </source>
</evidence>
<dbReference type="GO" id="GO:0004252">
    <property type="term" value="F:serine-type endopeptidase activity"/>
    <property type="evidence" value="ECO:0007669"/>
    <property type="project" value="TreeGrafter"/>
</dbReference>
<evidence type="ECO:0000256" key="3">
    <source>
        <dbReference type="ARBA" id="ARBA00022989"/>
    </source>
</evidence>
<dbReference type="InterPro" id="IPR035952">
    <property type="entry name" value="Rhomboid-like_sf"/>
</dbReference>
<evidence type="ECO:0000256" key="2">
    <source>
        <dbReference type="ARBA" id="ARBA00022692"/>
    </source>
</evidence>
<evidence type="ECO:0008006" key="8">
    <source>
        <dbReference type="Google" id="ProtNLM"/>
    </source>
</evidence>
<reference evidence="6" key="1">
    <citation type="journal article" date="2020" name="Stud. Mycol.">
        <title>101 Dothideomycetes genomes: a test case for predicting lifestyles and emergence of pathogens.</title>
        <authorList>
            <person name="Haridas S."/>
            <person name="Albert R."/>
            <person name="Binder M."/>
            <person name="Bloem J."/>
            <person name="Labutti K."/>
            <person name="Salamov A."/>
            <person name="Andreopoulos B."/>
            <person name="Baker S."/>
            <person name="Barry K."/>
            <person name="Bills G."/>
            <person name="Bluhm B."/>
            <person name="Cannon C."/>
            <person name="Castanera R."/>
            <person name="Culley D."/>
            <person name="Daum C."/>
            <person name="Ezra D."/>
            <person name="Gonzalez J."/>
            <person name="Henrissat B."/>
            <person name="Kuo A."/>
            <person name="Liang C."/>
            <person name="Lipzen A."/>
            <person name="Lutzoni F."/>
            <person name="Magnuson J."/>
            <person name="Mondo S."/>
            <person name="Nolan M."/>
            <person name="Ohm R."/>
            <person name="Pangilinan J."/>
            <person name="Park H.-J."/>
            <person name="Ramirez L."/>
            <person name="Alfaro M."/>
            <person name="Sun H."/>
            <person name="Tritt A."/>
            <person name="Yoshinaga Y."/>
            <person name="Zwiers L.-H."/>
            <person name="Turgeon B."/>
            <person name="Goodwin S."/>
            <person name="Spatafora J."/>
            <person name="Crous P."/>
            <person name="Grigoriev I."/>
        </authorList>
    </citation>
    <scope>NUCLEOTIDE SEQUENCE</scope>
    <source>
        <strain evidence="6">ATCC 74209</strain>
    </source>
</reference>
<keyword evidence="3 5" id="KW-1133">Transmembrane helix</keyword>
<keyword evidence="2 5" id="KW-0812">Transmembrane</keyword>
<evidence type="ECO:0000313" key="7">
    <source>
        <dbReference type="Proteomes" id="UP000799536"/>
    </source>
</evidence>
<sequence>MISSGFDNAPISRFLVFSTVLSALLISITDTKPYLPLAVVPHIWHYGQFWRCLTWWVGFTNSTEVLFAALGFYGLRVVERVWGGRKFGSFIIATLPYTVLLPPLLLIFVLRPLSFNRINYLPAGPTTILFALLAQYYAAIPYTYRYSITPVTASPSSSSTSSSPPSSMPSWNKTLTLTSKSLSYIPFLQLALSQLPGSLIGALVGWAVGTAYRRDMLPGVSSWRVPAWIVGEKEPSGDAGFQGLMQRLDAESERDGGLASGILAREGVGNGEGERRRRTLGELVGLQFRGRG</sequence>
<proteinExistence type="predicted"/>
<dbReference type="SUPFAM" id="SSF144091">
    <property type="entry name" value="Rhomboid-like"/>
    <property type="match status" value="1"/>
</dbReference>
<dbReference type="Proteomes" id="UP000799536">
    <property type="component" value="Unassembled WGS sequence"/>
</dbReference>
<gene>
    <name evidence="6" type="ORF">GQ43DRAFT_496926</name>
</gene>
<dbReference type="EMBL" id="ML993888">
    <property type="protein sequence ID" value="KAF2203957.1"/>
    <property type="molecule type" value="Genomic_DNA"/>
</dbReference>
<dbReference type="PANTHER" id="PTHR43066:SF21">
    <property type="entry name" value="UBIQUITIN-ASSOCIATED DOMAIN-CONTAINING PROTEIN 2"/>
    <property type="match status" value="1"/>
</dbReference>
<keyword evidence="4 5" id="KW-0472">Membrane</keyword>
<dbReference type="PANTHER" id="PTHR43066">
    <property type="entry name" value="RHOMBOID-RELATED PROTEIN"/>
    <property type="match status" value="1"/>
</dbReference>
<name>A0A9P4JRC1_9PLEO</name>
<feature type="transmembrane region" description="Helical" evidence="5">
    <location>
        <begin position="53"/>
        <end position="75"/>
    </location>
</feature>
<comment type="caution">
    <text evidence="6">The sequence shown here is derived from an EMBL/GenBank/DDBJ whole genome shotgun (WGS) entry which is preliminary data.</text>
</comment>
<keyword evidence="7" id="KW-1185">Reference proteome</keyword>
<accession>A0A9P4JRC1</accession>
<organism evidence="6 7">
    <name type="scientific">Delitschia confertaspora ATCC 74209</name>
    <dbReference type="NCBI Taxonomy" id="1513339"/>
    <lineage>
        <taxon>Eukaryota</taxon>
        <taxon>Fungi</taxon>
        <taxon>Dikarya</taxon>
        <taxon>Ascomycota</taxon>
        <taxon>Pezizomycotina</taxon>
        <taxon>Dothideomycetes</taxon>
        <taxon>Pleosporomycetidae</taxon>
        <taxon>Pleosporales</taxon>
        <taxon>Delitschiaceae</taxon>
        <taxon>Delitschia</taxon>
    </lineage>
</organism>
<feature type="transmembrane region" description="Helical" evidence="5">
    <location>
        <begin position="87"/>
        <end position="108"/>
    </location>
</feature>
<evidence type="ECO:0000256" key="4">
    <source>
        <dbReference type="ARBA" id="ARBA00023136"/>
    </source>
</evidence>
<dbReference type="GO" id="GO:0016020">
    <property type="term" value="C:membrane"/>
    <property type="evidence" value="ECO:0007669"/>
    <property type="project" value="UniProtKB-SubCell"/>
</dbReference>
<feature type="transmembrane region" description="Helical" evidence="5">
    <location>
        <begin position="120"/>
        <end position="139"/>
    </location>
</feature>